<dbReference type="RefSeq" id="WP_072707371.1">
    <property type="nucleotide sequence ID" value="NZ_FMJB01000057.1"/>
</dbReference>
<keyword evidence="3" id="KW-1185">Reference proteome</keyword>
<gene>
    <name evidence="2" type="ORF">KARMA_2848</name>
</gene>
<dbReference type="Proteomes" id="UP000184085">
    <property type="component" value="Unassembled WGS sequence"/>
</dbReference>
<dbReference type="Gene3D" id="1.10.3730.20">
    <property type="match status" value="1"/>
</dbReference>
<feature type="transmembrane region" description="Helical" evidence="1">
    <location>
        <begin position="6"/>
        <end position="24"/>
    </location>
</feature>
<reference evidence="3" key="1">
    <citation type="submission" date="2016-09" db="EMBL/GenBank/DDBJ databases">
        <authorList>
            <person name="Wibberg D."/>
        </authorList>
    </citation>
    <scope>NUCLEOTIDE SEQUENCE [LARGE SCALE GENOMIC DNA]</scope>
</reference>
<dbReference type="AlphaFoldDB" id="A0A1M4N1D5"/>
<dbReference type="SUPFAM" id="SSF103481">
    <property type="entry name" value="Multidrug resistance efflux transporter EmrE"/>
    <property type="match status" value="1"/>
</dbReference>
<keyword evidence="1" id="KW-0812">Transmembrane</keyword>
<organism evidence="2 3">
    <name type="scientific">Donghicola eburneus</name>
    <dbReference type="NCBI Taxonomy" id="393278"/>
    <lineage>
        <taxon>Bacteria</taxon>
        <taxon>Pseudomonadati</taxon>
        <taxon>Pseudomonadota</taxon>
        <taxon>Alphaproteobacteria</taxon>
        <taxon>Rhodobacterales</taxon>
        <taxon>Roseobacteraceae</taxon>
        <taxon>Donghicola</taxon>
    </lineage>
</organism>
<feature type="transmembrane region" description="Helical" evidence="1">
    <location>
        <begin position="62"/>
        <end position="85"/>
    </location>
</feature>
<feature type="transmembrane region" description="Helical" evidence="1">
    <location>
        <begin position="36"/>
        <end position="56"/>
    </location>
</feature>
<evidence type="ECO:0000313" key="3">
    <source>
        <dbReference type="Proteomes" id="UP000184085"/>
    </source>
</evidence>
<sequence length="111" mass="11833">MTVFWGYFLCAMATCVIIAGDYYFKLAVEEGQGLVSPKVLLGCALYAASAGLWFVSMRFISLAQVGVAASIFTLLALTALGHVVFEERIAHRDVIGITLAIGAVLVMARTA</sequence>
<keyword evidence="1" id="KW-1133">Transmembrane helix</keyword>
<evidence type="ECO:0000313" key="2">
    <source>
        <dbReference type="EMBL" id="SCM68623.1"/>
    </source>
</evidence>
<protein>
    <submittedName>
        <fullName evidence="2">Putative membrane protein</fullName>
    </submittedName>
</protein>
<dbReference type="EMBL" id="FMJB01000057">
    <property type="protein sequence ID" value="SCM68623.1"/>
    <property type="molecule type" value="Genomic_DNA"/>
</dbReference>
<evidence type="ECO:0000256" key="1">
    <source>
        <dbReference type="SAM" id="Phobius"/>
    </source>
</evidence>
<feature type="transmembrane region" description="Helical" evidence="1">
    <location>
        <begin position="94"/>
        <end position="110"/>
    </location>
</feature>
<name>A0A1M4N1D5_9RHOB</name>
<keyword evidence="1" id="KW-0472">Membrane</keyword>
<proteinExistence type="predicted"/>
<dbReference type="InterPro" id="IPR037185">
    <property type="entry name" value="EmrE-like"/>
</dbReference>
<accession>A0A1M4N1D5</accession>